<dbReference type="PANTHER" id="PTHR43313:SF1">
    <property type="entry name" value="3BETA-HYDROXYSTEROID DEHYDROGENASE DHS-16"/>
    <property type="match status" value="1"/>
</dbReference>
<evidence type="ECO:0000313" key="2">
    <source>
        <dbReference type="EMBL" id="OJT14627.1"/>
    </source>
</evidence>
<dbReference type="GO" id="GO:0008202">
    <property type="term" value="P:steroid metabolic process"/>
    <property type="evidence" value="ECO:0007669"/>
    <property type="project" value="TreeGrafter"/>
</dbReference>
<keyword evidence="3" id="KW-1185">Reference proteome</keyword>
<dbReference type="GO" id="GO:0016491">
    <property type="term" value="F:oxidoreductase activity"/>
    <property type="evidence" value="ECO:0007669"/>
    <property type="project" value="TreeGrafter"/>
</dbReference>
<dbReference type="Gene3D" id="3.40.50.720">
    <property type="entry name" value="NAD(P)-binding Rossmann-like Domain"/>
    <property type="match status" value="1"/>
</dbReference>
<reference evidence="2 3" key="1">
    <citation type="submission" date="2016-10" db="EMBL/GenBank/DDBJ databases">
        <title>Genome sequence of the basidiomycete white-rot fungus Trametes pubescens.</title>
        <authorList>
            <person name="Makela M.R."/>
            <person name="Granchi Z."/>
            <person name="Peng M."/>
            <person name="De Vries R.P."/>
            <person name="Grigoriev I."/>
            <person name="Riley R."/>
            <person name="Hilden K."/>
        </authorList>
    </citation>
    <scope>NUCLEOTIDE SEQUENCE [LARGE SCALE GENOMIC DNA]</scope>
    <source>
        <strain evidence="2 3">FBCC735</strain>
    </source>
</reference>
<accession>A0A1M2W433</accession>
<dbReference type="PANTHER" id="PTHR43313">
    <property type="entry name" value="SHORT-CHAIN DEHYDROGENASE/REDUCTASE FAMILY 9C"/>
    <property type="match status" value="1"/>
</dbReference>
<sequence>MPALTASLPGRNTSDTADQDDARPGTLFSSVLQLCIEVLSCICVPLLLKCLAVWQGLARTAHELLSRFLALPPCQVYPPRESAVVIVGGDDDVGRHLALTFSEQGCTVFALCPDHPAQASPAQSSREAAQDTSNVSELIQEWHKRIKRSGRSPRWGLLAPIVLDMNSGAQRAHAVETVDAYCATHNLHLVAVIVLPSSAPAPPRPEPQPLAGGAADVAAWADVVRRCLVAPIAVVHGYSKLLAAASGRVVLVLASGDQLGMHSAHLHALESAAQFLRREWGLLGIRVATVSAGPFAPASKQADDAAR</sequence>
<protein>
    <submittedName>
        <fullName evidence="2">Uncharacterized protein</fullName>
    </submittedName>
</protein>
<proteinExistence type="predicted"/>
<evidence type="ECO:0000313" key="3">
    <source>
        <dbReference type="Proteomes" id="UP000184267"/>
    </source>
</evidence>
<evidence type="ECO:0000256" key="1">
    <source>
        <dbReference type="SAM" id="MobiDB-lite"/>
    </source>
</evidence>
<name>A0A1M2W433_TRAPU</name>
<dbReference type="Proteomes" id="UP000184267">
    <property type="component" value="Unassembled WGS sequence"/>
</dbReference>
<gene>
    <name evidence="2" type="ORF">TRAPUB_8873</name>
</gene>
<comment type="caution">
    <text evidence="2">The sequence shown here is derived from an EMBL/GenBank/DDBJ whole genome shotgun (WGS) entry which is preliminary data.</text>
</comment>
<feature type="region of interest" description="Disordered" evidence="1">
    <location>
        <begin position="1"/>
        <end position="21"/>
    </location>
</feature>
<organism evidence="2 3">
    <name type="scientific">Trametes pubescens</name>
    <name type="common">White-rot fungus</name>
    <dbReference type="NCBI Taxonomy" id="154538"/>
    <lineage>
        <taxon>Eukaryota</taxon>
        <taxon>Fungi</taxon>
        <taxon>Dikarya</taxon>
        <taxon>Basidiomycota</taxon>
        <taxon>Agaricomycotina</taxon>
        <taxon>Agaricomycetes</taxon>
        <taxon>Polyporales</taxon>
        <taxon>Polyporaceae</taxon>
        <taxon>Trametes</taxon>
    </lineage>
</organism>
<dbReference type="AlphaFoldDB" id="A0A1M2W433"/>
<dbReference type="InterPro" id="IPR036291">
    <property type="entry name" value="NAD(P)-bd_dom_sf"/>
</dbReference>
<dbReference type="OrthoDB" id="3160422at2759"/>
<dbReference type="SUPFAM" id="SSF51735">
    <property type="entry name" value="NAD(P)-binding Rossmann-fold domains"/>
    <property type="match status" value="1"/>
</dbReference>
<dbReference type="EMBL" id="MNAD01000276">
    <property type="protein sequence ID" value="OJT14627.1"/>
    <property type="molecule type" value="Genomic_DNA"/>
</dbReference>
<dbReference type="STRING" id="154538.A0A1M2W433"/>
<dbReference type="OMA" id="YCATHNL"/>